<comment type="caution">
    <text evidence="4">The sequence shown here is derived from an EMBL/GenBank/DDBJ whole genome shotgun (WGS) entry which is preliminary data.</text>
</comment>
<feature type="non-terminal residue" evidence="4">
    <location>
        <position position="358"/>
    </location>
</feature>
<dbReference type="InterPro" id="IPR024455">
    <property type="entry name" value="Phage_capsid"/>
</dbReference>
<proteinExistence type="predicted"/>
<evidence type="ECO:0000313" key="5">
    <source>
        <dbReference type="Proteomes" id="UP000072660"/>
    </source>
</evidence>
<dbReference type="EMBL" id="LSZO01000191">
    <property type="protein sequence ID" value="KXU35855.1"/>
    <property type="molecule type" value="Genomic_DNA"/>
</dbReference>
<feature type="coiled-coil region" evidence="2">
    <location>
        <begin position="40"/>
        <end position="74"/>
    </location>
</feature>
<accession>A0A139SMT4</accession>
<evidence type="ECO:0000259" key="3">
    <source>
        <dbReference type="Pfam" id="PF05065"/>
    </source>
</evidence>
<dbReference type="OrthoDB" id="9786516at2"/>
<keyword evidence="2" id="KW-0175">Coiled coil</keyword>
<sequence>MSSELRSENILKDIKDVTEEFKAGFEHFKKANDERLTSGLSGLSGKVDSLNEKLSELEAAKKSLEQEIIELKRPSFNGNAPDSYQKAFNDFVKTGNTSDELTTKAFDSGSSHGGSYAIPEQLDKRIIELLRSESPMRSVCDQITVGTPNYRRLVNIGGAASGWVGEIDARPETGAPKLAAIEAVMGEIYANPAATQNVLDDAFFNVEQWLQNEVRREFASKEGEAFLKGDGNKKPKGLLAYPTNEQADSVRPFGTLQLVKSGGNGAVTGDALINLIHQLNQGYRNNAVWMMAGLTVAYIRKLKDADGNYLWRPGIEAGQPSTLFGRPIVENEDMPGLSKDAHAILFGDFKRAYTIVDR</sequence>
<keyword evidence="5" id="KW-1185">Reference proteome</keyword>
<evidence type="ECO:0000256" key="1">
    <source>
        <dbReference type="ARBA" id="ARBA00004328"/>
    </source>
</evidence>
<dbReference type="NCBIfam" id="TIGR01554">
    <property type="entry name" value="major_cap_HK97"/>
    <property type="match status" value="1"/>
</dbReference>
<dbReference type="RefSeq" id="WP_068392128.1">
    <property type="nucleotide sequence ID" value="NZ_LSZO01000191.1"/>
</dbReference>
<organism evidence="4 5">
    <name type="scientific">Ventosimonas gracilis</name>
    <dbReference type="NCBI Taxonomy" id="1680762"/>
    <lineage>
        <taxon>Bacteria</taxon>
        <taxon>Pseudomonadati</taxon>
        <taxon>Pseudomonadota</taxon>
        <taxon>Gammaproteobacteria</taxon>
        <taxon>Pseudomonadales</taxon>
        <taxon>Ventosimonadaceae</taxon>
        <taxon>Ventosimonas</taxon>
    </lineage>
</organism>
<dbReference type="Proteomes" id="UP000072660">
    <property type="component" value="Unassembled WGS sequence"/>
</dbReference>
<dbReference type="AlphaFoldDB" id="A0A139SMT4"/>
<gene>
    <name evidence="4" type="ORF">AXE65_05790</name>
</gene>
<dbReference type="SUPFAM" id="SSF56563">
    <property type="entry name" value="Major capsid protein gp5"/>
    <property type="match status" value="1"/>
</dbReference>
<feature type="domain" description="Phage capsid-like C-terminal" evidence="3">
    <location>
        <begin position="114"/>
        <end position="358"/>
    </location>
</feature>
<protein>
    <submittedName>
        <fullName evidence="4">Capsid protein</fullName>
    </submittedName>
</protein>
<dbReference type="Gene3D" id="3.30.2320.10">
    <property type="entry name" value="hypothetical protein PF0899 domain"/>
    <property type="match status" value="1"/>
</dbReference>
<reference evidence="4 5" key="1">
    <citation type="submission" date="2016-02" db="EMBL/GenBank/DDBJ databases">
        <authorList>
            <person name="Wen L."/>
            <person name="He K."/>
            <person name="Yang H."/>
        </authorList>
    </citation>
    <scope>NUCLEOTIDE SEQUENCE [LARGE SCALE GENOMIC DNA]</scope>
    <source>
        <strain evidence="4 5">CV58</strain>
    </source>
</reference>
<dbReference type="Pfam" id="PF05065">
    <property type="entry name" value="Phage_capsid"/>
    <property type="match status" value="1"/>
</dbReference>
<name>A0A139SMT4_9GAMM</name>
<comment type="subcellular location">
    <subcellularLocation>
        <location evidence="1">Virion</location>
    </subcellularLocation>
</comment>
<evidence type="ECO:0000313" key="4">
    <source>
        <dbReference type="EMBL" id="KXU35855.1"/>
    </source>
</evidence>
<evidence type="ECO:0000256" key="2">
    <source>
        <dbReference type="SAM" id="Coils"/>
    </source>
</evidence>
<dbReference type="InterPro" id="IPR054612">
    <property type="entry name" value="Phage_capsid-like_C"/>
</dbReference>
<dbReference type="Gene3D" id="3.30.2400.10">
    <property type="entry name" value="Major capsid protein gp5"/>
    <property type="match status" value="1"/>
</dbReference>